<gene>
    <name evidence="2" type="ORF">GGQ72_000240</name>
</gene>
<name>A0A7W6LCK2_9HYPH</name>
<dbReference type="SUPFAM" id="SSF81606">
    <property type="entry name" value="PP2C-like"/>
    <property type="match status" value="1"/>
</dbReference>
<comment type="caution">
    <text evidence="2">The sequence shown here is derived from an EMBL/GenBank/DDBJ whole genome shotgun (WGS) entry which is preliminary data.</text>
</comment>
<feature type="domain" description="PPM-type phosphatase" evidence="1">
    <location>
        <begin position="28"/>
        <end position="241"/>
    </location>
</feature>
<dbReference type="Gene3D" id="3.60.40.10">
    <property type="entry name" value="PPM-type phosphatase domain"/>
    <property type="match status" value="1"/>
</dbReference>
<dbReference type="EMBL" id="JACIEC010000001">
    <property type="protein sequence ID" value="MBB4141741.1"/>
    <property type="molecule type" value="Genomic_DNA"/>
</dbReference>
<proteinExistence type="predicted"/>
<reference evidence="2 3" key="1">
    <citation type="submission" date="2020-08" db="EMBL/GenBank/DDBJ databases">
        <title>Genomic Encyclopedia of Type Strains, Phase IV (KMG-IV): sequencing the most valuable type-strain genomes for metagenomic binning, comparative biology and taxonomic classification.</title>
        <authorList>
            <person name="Goeker M."/>
        </authorList>
    </citation>
    <scope>NUCLEOTIDE SEQUENCE [LARGE SCALE GENOMIC DNA]</scope>
    <source>
        <strain evidence="2 3">DSM 29514</strain>
    </source>
</reference>
<dbReference type="Pfam" id="PF13672">
    <property type="entry name" value="PP2C_2"/>
    <property type="match status" value="1"/>
</dbReference>
<accession>A0A7W6LCK2</accession>
<dbReference type="InterPro" id="IPR036457">
    <property type="entry name" value="PPM-type-like_dom_sf"/>
</dbReference>
<evidence type="ECO:0000259" key="1">
    <source>
        <dbReference type="Pfam" id="PF13672"/>
    </source>
</evidence>
<dbReference type="InterPro" id="IPR001932">
    <property type="entry name" value="PPM-type_phosphatase-like_dom"/>
</dbReference>
<keyword evidence="3" id="KW-1185">Reference proteome</keyword>
<evidence type="ECO:0000313" key="3">
    <source>
        <dbReference type="Proteomes" id="UP000519897"/>
    </source>
</evidence>
<protein>
    <submittedName>
        <fullName evidence="2">Serine/threonine protein phosphatase PrpC</fullName>
    </submittedName>
</protein>
<evidence type="ECO:0000313" key="2">
    <source>
        <dbReference type="EMBL" id="MBB4141741.1"/>
    </source>
</evidence>
<dbReference type="AlphaFoldDB" id="A0A7W6LCK2"/>
<dbReference type="RefSeq" id="WP_165135363.1">
    <property type="nucleotide sequence ID" value="NZ_CP049250.1"/>
</dbReference>
<dbReference type="Proteomes" id="UP000519897">
    <property type="component" value="Unassembled WGS sequence"/>
</dbReference>
<organism evidence="2 3">
    <name type="scientific">Rhizobium rhizoryzae</name>
    <dbReference type="NCBI Taxonomy" id="451876"/>
    <lineage>
        <taxon>Bacteria</taxon>
        <taxon>Pseudomonadati</taxon>
        <taxon>Pseudomonadota</taxon>
        <taxon>Alphaproteobacteria</taxon>
        <taxon>Hyphomicrobiales</taxon>
        <taxon>Rhizobiaceae</taxon>
        <taxon>Rhizobium/Agrobacterium group</taxon>
        <taxon>Rhizobium</taxon>
    </lineage>
</organism>
<sequence length="287" mass="30945">MIRLEIVETLSDPGKADRANEDRFGFNEACAFVVDGATGLGDRQFMPGFGSDAAWIAQFAAERLARQLNATADVVQVIRGISTQARDTFLQTAGQQPRYAWPLAALAALHVSDTGLEFIGLGDSVVYLLHENGEAETFTALPHAFANEQAAARLHIERVGGIGVSGSAVNDPQTLEKLRRGRERQNTPEGTVWSLGLVPETADHLVRTKIHSNGSATALVCSDGLADLVSLYGRYDAASLVRRAAAEGLAPLFAELRHMEREVDPDGLTYPRYKQSDDTTAILLTIG</sequence>